<dbReference type="PROSITE" id="PS51257">
    <property type="entry name" value="PROKAR_LIPOPROTEIN"/>
    <property type="match status" value="1"/>
</dbReference>
<proteinExistence type="predicted"/>
<dbReference type="Proteomes" id="UP000295455">
    <property type="component" value="Unassembled WGS sequence"/>
</dbReference>
<dbReference type="OrthoDB" id="1438338at2"/>
<evidence type="ECO:0000256" key="1">
    <source>
        <dbReference type="SAM" id="SignalP"/>
    </source>
</evidence>
<gene>
    <name evidence="2" type="ORF">EV196_102526</name>
</gene>
<keyword evidence="1" id="KW-0732">Signal</keyword>
<sequence>MKKYLNIVNLIILSFIVVSCSNNAEQTNTNDFAGYYKINSISSSLQIDLNNDGLKSNDYLQEIKSNYISYDNEIINYGYDNELTHNFAEARPTKYQSNNAQFLDIQFPIQRIDSIYQGNDRFVKINMEYEKMYTGFIYKLTNDNIVIESDPFSHFEFYDINNFVINRLNNIEFEVIFDFKVYDFTENDWIETTLKARFEKVNE</sequence>
<comment type="caution">
    <text evidence="2">The sequence shown here is derived from an EMBL/GenBank/DDBJ whole genome shotgun (WGS) entry which is preliminary data.</text>
</comment>
<evidence type="ECO:0000313" key="3">
    <source>
        <dbReference type="Proteomes" id="UP000295455"/>
    </source>
</evidence>
<reference evidence="2 3" key="1">
    <citation type="submission" date="2019-03" db="EMBL/GenBank/DDBJ databases">
        <title>Genomic Encyclopedia of Type Strains, Phase IV (KMG-IV): sequencing the most valuable type-strain genomes for metagenomic binning, comparative biology and taxonomic classification.</title>
        <authorList>
            <person name="Goeker M."/>
        </authorList>
    </citation>
    <scope>NUCLEOTIDE SEQUENCE [LARGE SCALE GENOMIC DNA]</scope>
    <source>
        <strain evidence="2 3">DSM 18792</strain>
    </source>
</reference>
<dbReference type="AlphaFoldDB" id="A0A4R1RNR5"/>
<feature type="chain" id="PRO_5020794665" description="Lipocalin-like protein" evidence="1">
    <location>
        <begin position="25"/>
        <end position="203"/>
    </location>
</feature>
<protein>
    <recommendedName>
        <fullName evidence="4">Lipocalin-like protein</fullName>
    </recommendedName>
</protein>
<dbReference type="EMBL" id="SLUP01000002">
    <property type="protein sequence ID" value="TCL67963.1"/>
    <property type="molecule type" value="Genomic_DNA"/>
</dbReference>
<keyword evidence="3" id="KW-1185">Reference proteome</keyword>
<evidence type="ECO:0008006" key="4">
    <source>
        <dbReference type="Google" id="ProtNLM"/>
    </source>
</evidence>
<organism evidence="2 3">
    <name type="scientific">Mariniflexile fucanivorans</name>
    <dbReference type="NCBI Taxonomy" id="264023"/>
    <lineage>
        <taxon>Bacteria</taxon>
        <taxon>Pseudomonadati</taxon>
        <taxon>Bacteroidota</taxon>
        <taxon>Flavobacteriia</taxon>
        <taxon>Flavobacteriales</taxon>
        <taxon>Flavobacteriaceae</taxon>
        <taxon>Mariniflexile</taxon>
    </lineage>
</organism>
<accession>A0A4R1RNR5</accession>
<feature type="signal peptide" evidence="1">
    <location>
        <begin position="1"/>
        <end position="24"/>
    </location>
</feature>
<name>A0A4R1RNR5_9FLAO</name>
<dbReference type="RefSeq" id="WP_132216195.1">
    <property type="nucleotide sequence ID" value="NZ_OX156936.1"/>
</dbReference>
<evidence type="ECO:0000313" key="2">
    <source>
        <dbReference type="EMBL" id="TCL67963.1"/>
    </source>
</evidence>